<sequence>MTRNKIFIAIISLGALIMSACSTTSGIPDGEQLYTGMKPTEYSDFEDNKHFRNTKEELDIVLATKPNASLLGSPTVSSPFPFGLWIWNAFNPSNTKLSRWIVKAFGSQPVLMSYANPALHESVGEATLAKRGYFHGNISYKLIPQKNPKKMKMQYFVDMGPLWRYDSIKYVNFPADADSLISKDSANSVIRNGDPFDLSSLENERQHLASLFRNNGYYYYSKEYAAYMADTISVPGKVLLRLQLADSLQDNVMRKWHIGNITVNFRRQMMEQLKNSRSFRHYTVNYNGKKSPLRLGVILSDLKLRHGDLYNASKDELSKQKINSLGIFSSSSITYTPKDSTSDCDTINMNVDLTFDKPYDFYVEAYGRGKTSGKYGPEAIVGLTKRNAFRAGELLNLRLHGSYEWQTGHSNEGSNSKINSYEYGAEASLDFPRIVNPFRVPIRKRLEKMRRQMMLAAQQGREVKMPRKPKEFYETPITTLKASFDVLNRASFFKRHVVSGELTYSWRPTETSQFKLSPLTLTYEYMQSRTKKFMEMEDSMPYLKTSMADQFMPKAEFSYIYTSPSAFRNPIKWRSTISESANIVSLGYLCAGDKWNEKGKTMFKNPYAQFFKVETELTKLWQIADKSSIAAHASAGVIYSYGNSRVAPYSEQFYVGGANSIRAFNVRSIGPGKYRSAERNFSYVEQTGDIKFLANLEYRPHILGDLYGALFVDAGNVWTMHEDRAEDGIVREGGKFEFKNFLNQMALGTGVGLRYDLGYFIIRLDWGIGIHVPYADSHGFYNVDSFKDAQTLNFAIGLPF</sequence>
<dbReference type="PANTHER" id="PTHR12815">
    <property type="entry name" value="SORTING AND ASSEMBLY MACHINERY SAMM50 PROTEIN FAMILY MEMBER"/>
    <property type="match status" value="1"/>
</dbReference>
<evidence type="ECO:0000256" key="1">
    <source>
        <dbReference type="ARBA" id="ARBA00004370"/>
    </source>
</evidence>
<evidence type="ECO:0000256" key="2">
    <source>
        <dbReference type="ARBA" id="ARBA00022692"/>
    </source>
</evidence>
<keyword evidence="5" id="KW-0998">Cell outer membrane</keyword>
<dbReference type="Gene3D" id="3.10.20.310">
    <property type="entry name" value="membrane protein fhac"/>
    <property type="match status" value="1"/>
</dbReference>
<feature type="chain" id="PRO_5040120460" evidence="6">
    <location>
        <begin position="21"/>
        <end position="800"/>
    </location>
</feature>
<organism evidence="8 9">
    <name type="scientific">Prevotella lacticifex</name>
    <dbReference type="NCBI Taxonomy" id="2854755"/>
    <lineage>
        <taxon>Bacteria</taxon>
        <taxon>Pseudomonadati</taxon>
        <taxon>Bacteroidota</taxon>
        <taxon>Bacteroidia</taxon>
        <taxon>Bacteroidales</taxon>
        <taxon>Prevotellaceae</taxon>
        <taxon>Prevotella</taxon>
    </lineage>
</organism>
<keyword evidence="3 6" id="KW-0732">Signal</keyword>
<accession>A0A9R1CUH5</accession>
<dbReference type="InterPro" id="IPR039910">
    <property type="entry name" value="D15-like"/>
</dbReference>
<keyword evidence="9" id="KW-1185">Reference proteome</keyword>
<evidence type="ECO:0000256" key="4">
    <source>
        <dbReference type="ARBA" id="ARBA00023136"/>
    </source>
</evidence>
<dbReference type="InterPro" id="IPR000184">
    <property type="entry name" value="Bac_surfAg_D15"/>
</dbReference>
<dbReference type="RefSeq" id="WP_223928119.1">
    <property type="nucleotide sequence ID" value="NZ_BPTU01000003.1"/>
</dbReference>
<gene>
    <name evidence="8" type="ORF">PRLR5076_04870</name>
</gene>
<evidence type="ECO:0000313" key="9">
    <source>
        <dbReference type="Proteomes" id="UP000825483"/>
    </source>
</evidence>
<keyword evidence="2" id="KW-0812">Transmembrane</keyword>
<comment type="caution">
    <text evidence="8">The sequence shown here is derived from an EMBL/GenBank/DDBJ whole genome shotgun (WGS) entry which is preliminary data.</text>
</comment>
<evidence type="ECO:0000256" key="5">
    <source>
        <dbReference type="ARBA" id="ARBA00023237"/>
    </source>
</evidence>
<dbReference type="AlphaFoldDB" id="A0A9R1CUH5"/>
<feature type="domain" description="Bacterial surface antigen (D15)" evidence="7">
    <location>
        <begin position="609"/>
        <end position="798"/>
    </location>
</feature>
<dbReference type="PANTHER" id="PTHR12815:SF47">
    <property type="entry name" value="TRANSLOCATION AND ASSEMBLY MODULE SUBUNIT TAMA"/>
    <property type="match status" value="1"/>
</dbReference>
<evidence type="ECO:0000256" key="6">
    <source>
        <dbReference type="SAM" id="SignalP"/>
    </source>
</evidence>
<dbReference type="GO" id="GO:0019867">
    <property type="term" value="C:outer membrane"/>
    <property type="evidence" value="ECO:0007669"/>
    <property type="project" value="InterPro"/>
</dbReference>
<evidence type="ECO:0000313" key="8">
    <source>
        <dbReference type="EMBL" id="GJG57636.1"/>
    </source>
</evidence>
<dbReference type="PROSITE" id="PS51257">
    <property type="entry name" value="PROKAR_LIPOPROTEIN"/>
    <property type="match status" value="1"/>
</dbReference>
<dbReference type="GeneID" id="72468542"/>
<evidence type="ECO:0000256" key="3">
    <source>
        <dbReference type="ARBA" id="ARBA00022729"/>
    </source>
</evidence>
<dbReference type="EMBL" id="BPUB01000001">
    <property type="protein sequence ID" value="GJG57636.1"/>
    <property type="molecule type" value="Genomic_DNA"/>
</dbReference>
<dbReference type="Pfam" id="PF01103">
    <property type="entry name" value="Omp85"/>
    <property type="match status" value="1"/>
</dbReference>
<proteinExistence type="predicted"/>
<dbReference type="Gene3D" id="2.40.160.50">
    <property type="entry name" value="membrane protein fhac: a member of the omp85/tpsb transporter family"/>
    <property type="match status" value="1"/>
</dbReference>
<name>A0A9R1CUH5_9BACT</name>
<evidence type="ECO:0000259" key="7">
    <source>
        <dbReference type="Pfam" id="PF01103"/>
    </source>
</evidence>
<dbReference type="Proteomes" id="UP000825483">
    <property type="component" value="Unassembled WGS sequence"/>
</dbReference>
<protein>
    <submittedName>
        <fullName evidence="8">Membrane protein</fullName>
    </submittedName>
</protein>
<reference evidence="8" key="1">
    <citation type="journal article" date="2022" name="Int. J. Syst. Evol. Microbiol.">
        <title>Prevotella lacticifex sp. nov., isolated from the rumen of cows.</title>
        <authorList>
            <person name="Shinkai T."/>
            <person name="Ikeyama N."/>
            <person name="Kumagai M."/>
            <person name="Ohmori H."/>
            <person name="Sakamoto M."/>
            <person name="Ohkuma M."/>
            <person name="Mitsumori M."/>
        </authorList>
    </citation>
    <scope>NUCLEOTIDE SEQUENCE</scope>
    <source>
        <strain evidence="8">R5076</strain>
    </source>
</reference>
<keyword evidence="4" id="KW-0472">Membrane</keyword>
<feature type="signal peptide" evidence="6">
    <location>
        <begin position="1"/>
        <end position="20"/>
    </location>
</feature>
<comment type="subcellular location">
    <subcellularLocation>
        <location evidence="1">Membrane</location>
    </subcellularLocation>
</comment>